<gene>
    <name evidence="2" type="ORF">SORBI_3010G278900</name>
</gene>
<organism evidence="2 3">
    <name type="scientific">Sorghum bicolor</name>
    <name type="common">Sorghum</name>
    <name type="synonym">Sorghum vulgare</name>
    <dbReference type="NCBI Taxonomy" id="4558"/>
    <lineage>
        <taxon>Eukaryota</taxon>
        <taxon>Viridiplantae</taxon>
        <taxon>Streptophyta</taxon>
        <taxon>Embryophyta</taxon>
        <taxon>Tracheophyta</taxon>
        <taxon>Spermatophyta</taxon>
        <taxon>Magnoliopsida</taxon>
        <taxon>Liliopsida</taxon>
        <taxon>Poales</taxon>
        <taxon>Poaceae</taxon>
        <taxon>PACMAD clade</taxon>
        <taxon>Panicoideae</taxon>
        <taxon>Andropogonodae</taxon>
        <taxon>Andropogoneae</taxon>
        <taxon>Sorghinae</taxon>
        <taxon>Sorghum</taxon>
    </lineage>
</organism>
<dbReference type="AlphaFoldDB" id="A0A1W0VV70"/>
<evidence type="ECO:0000313" key="3">
    <source>
        <dbReference type="Proteomes" id="UP000000768"/>
    </source>
</evidence>
<dbReference type="PANTHER" id="PTHR33074">
    <property type="entry name" value="EXPRESSED PROTEIN-RELATED"/>
    <property type="match status" value="1"/>
</dbReference>
<dbReference type="Gramene" id="OQU77189">
    <property type="protein sequence ID" value="OQU77189"/>
    <property type="gene ID" value="SORBI_3010G278900"/>
</dbReference>
<dbReference type="OMA" id="TMLKTHR"/>
<dbReference type="eggNOG" id="ENOG502R3CR">
    <property type="taxonomic scope" value="Eukaryota"/>
</dbReference>
<protein>
    <recommendedName>
        <fullName evidence="1">DUF1618 domain-containing protein</fullName>
    </recommendedName>
</protein>
<reference evidence="2 3" key="1">
    <citation type="journal article" date="2009" name="Nature">
        <title>The Sorghum bicolor genome and the diversification of grasses.</title>
        <authorList>
            <person name="Paterson A.H."/>
            <person name="Bowers J.E."/>
            <person name="Bruggmann R."/>
            <person name="Dubchak I."/>
            <person name="Grimwood J."/>
            <person name="Gundlach H."/>
            <person name="Haberer G."/>
            <person name="Hellsten U."/>
            <person name="Mitros T."/>
            <person name="Poliakov A."/>
            <person name="Schmutz J."/>
            <person name="Spannagl M."/>
            <person name="Tang H."/>
            <person name="Wang X."/>
            <person name="Wicker T."/>
            <person name="Bharti A.K."/>
            <person name="Chapman J."/>
            <person name="Feltus F.A."/>
            <person name="Gowik U."/>
            <person name="Grigoriev I.V."/>
            <person name="Lyons E."/>
            <person name="Maher C.A."/>
            <person name="Martis M."/>
            <person name="Narechania A."/>
            <person name="Otillar R.P."/>
            <person name="Penning B.W."/>
            <person name="Salamov A.A."/>
            <person name="Wang Y."/>
            <person name="Zhang L."/>
            <person name="Carpita N.C."/>
            <person name="Freeling M."/>
            <person name="Gingle A.R."/>
            <person name="Hash C.T."/>
            <person name="Keller B."/>
            <person name="Klein P."/>
            <person name="Kresovich S."/>
            <person name="McCann M.C."/>
            <person name="Ming R."/>
            <person name="Peterson D.G."/>
            <person name="Mehboob-ur-Rahman"/>
            <person name="Ware D."/>
            <person name="Westhoff P."/>
            <person name="Mayer K.F."/>
            <person name="Messing J."/>
            <person name="Rokhsar D.S."/>
        </authorList>
    </citation>
    <scope>NUCLEOTIDE SEQUENCE [LARGE SCALE GENOMIC DNA]</scope>
    <source>
        <strain evidence="3">cv. BTx623</strain>
    </source>
</reference>
<evidence type="ECO:0000313" key="2">
    <source>
        <dbReference type="EMBL" id="OQU77189.1"/>
    </source>
</evidence>
<dbReference type="Pfam" id="PF07762">
    <property type="entry name" value="DUF1618"/>
    <property type="match status" value="1"/>
</dbReference>
<reference evidence="3" key="2">
    <citation type="journal article" date="2018" name="Plant J.">
        <title>The Sorghum bicolor reference genome: improved assembly, gene annotations, a transcriptome atlas, and signatures of genome organization.</title>
        <authorList>
            <person name="McCormick R.F."/>
            <person name="Truong S.K."/>
            <person name="Sreedasyam A."/>
            <person name="Jenkins J."/>
            <person name="Shu S."/>
            <person name="Sims D."/>
            <person name="Kennedy M."/>
            <person name="Amirebrahimi M."/>
            <person name="Weers B.D."/>
            <person name="McKinley B."/>
            <person name="Mattison A."/>
            <person name="Morishige D.T."/>
            <person name="Grimwood J."/>
            <person name="Schmutz J."/>
            <person name="Mullet J.E."/>
        </authorList>
    </citation>
    <scope>NUCLEOTIDE SEQUENCE [LARGE SCALE GENOMIC DNA]</scope>
    <source>
        <strain evidence="3">cv. BTx623</strain>
    </source>
</reference>
<dbReference type="Proteomes" id="UP000000768">
    <property type="component" value="Chromosome 10"/>
</dbReference>
<dbReference type="FunCoup" id="A0A1W0VV70">
    <property type="interactions" value="372"/>
</dbReference>
<dbReference type="EMBL" id="CM000769">
    <property type="protein sequence ID" value="OQU77189.1"/>
    <property type="molecule type" value="Genomic_DNA"/>
</dbReference>
<keyword evidence="3" id="KW-1185">Reference proteome</keyword>
<feature type="domain" description="DUF1618" evidence="1">
    <location>
        <begin position="251"/>
        <end position="367"/>
    </location>
</feature>
<sequence length="440" mass="49906">MSSAAAAAANNLAPPKWEWNWVMLERFVFRRDDDESFPDESKAPMRASGTTSWGAPFLVAFKLADPPAISRLYAQLSGFPPDPSKQATSLDILATHRHLALFRPQQQPCLFLLTQTTPPFTLPHMDDTLICRRRRLLGPPPPDHDWRRRVMTIASMGVLSRGEREFAVAEVKFFYGRRTLRSDKVYADIFWLRSSSPVPGGGAIVDGQWKSARVPVLASSSSSGDKSHPITWQDFSWQTDTVVPVHNRLCWVNNYRGILFCDLFQEPTPTLSLVRFPSTDDDVRTIPASCRRLYCGASAIDAGRALKFVRGGRGFTITCQTLVLDTMVWSKDYTVTSDELWSVNPPEHLPRSILMFPQVKVDRPHILHFLITDDFSRYVVMKKMWVVTIDMDTRVAHSCFQYINGREDTGTEDADLTQQKSMCPDSFLPCELFKSLHISR</sequence>
<proteinExistence type="predicted"/>
<evidence type="ECO:0000259" key="1">
    <source>
        <dbReference type="Pfam" id="PF07762"/>
    </source>
</evidence>
<dbReference type="PANTHER" id="PTHR33074:SF128">
    <property type="entry name" value="EXPRESSED PROTEIN"/>
    <property type="match status" value="1"/>
</dbReference>
<dbReference type="InterPro" id="IPR011676">
    <property type="entry name" value="DUF1618"/>
</dbReference>
<dbReference type="InParanoid" id="A0A1W0VV70"/>
<accession>A0A1W0VV70</accession>
<name>A0A1W0VV70_SORBI</name>